<dbReference type="CDD" id="cd20007">
    <property type="entry name" value="PBP1_ABC_sugar_binding-like"/>
    <property type="match status" value="1"/>
</dbReference>
<dbReference type="InterPro" id="IPR025997">
    <property type="entry name" value="SBP_2_dom"/>
</dbReference>
<evidence type="ECO:0000313" key="5">
    <source>
        <dbReference type="EMBL" id="KAB2678045.1"/>
    </source>
</evidence>
<dbReference type="InterPro" id="IPR028082">
    <property type="entry name" value="Peripla_BP_I"/>
</dbReference>
<dbReference type="RefSeq" id="WP_151653499.1">
    <property type="nucleotide sequence ID" value="NZ_WBVX01000037.1"/>
</dbReference>
<sequence length="357" mass="38195">MPFIWTGVSATLPDEFNLKIDEPFYNKKGTEMKNIESKDVAKLLAMSFIAAFLASTFHARASENSPKITMVAGVKGDPFYITMMCGAKKEAARQNATLDFQAPENFNPTDQIPIVNAVAAARPDILLIAPTHDVAMVVPIEQVAESGTKVVLVDTTLQDASSTVAQISTDDYQGGVAAAEELNKLTGGKGSVLLLNFQPGVSTTEARGRGFIEKAKELGMRVLDEQFGGTDIQKSTSIVSAVMQQEKDFKGVFTTTDFGAQGTVAALRAADRLGDIKVVGFDASPTMVSQLKAGEIQAIVSQKAQEIGVKAVERGIKAFKGEQSTKPLVKIGTVTLTADNLNQPDAMEVLQETQCRE</sequence>
<dbReference type="PANTHER" id="PTHR46847:SF1">
    <property type="entry name" value="D-ALLOSE-BINDING PERIPLASMIC PROTEIN-RELATED"/>
    <property type="match status" value="1"/>
</dbReference>
<dbReference type="Proteomes" id="UP000481643">
    <property type="component" value="Unassembled WGS sequence"/>
</dbReference>
<comment type="similarity">
    <text evidence="2">Belongs to the bacterial solute-binding protein 2 family.</text>
</comment>
<comment type="caution">
    <text evidence="5">The sequence shown here is derived from an EMBL/GenBank/DDBJ whole genome shotgun (WGS) entry which is preliminary data.</text>
</comment>
<evidence type="ECO:0000256" key="3">
    <source>
        <dbReference type="ARBA" id="ARBA00022729"/>
    </source>
</evidence>
<comment type="subcellular location">
    <subcellularLocation>
        <location evidence="1">Cell envelope</location>
    </subcellularLocation>
</comment>
<dbReference type="PANTHER" id="PTHR46847">
    <property type="entry name" value="D-ALLOSE-BINDING PERIPLASMIC PROTEIN-RELATED"/>
    <property type="match status" value="1"/>
</dbReference>
<evidence type="ECO:0000259" key="4">
    <source>
        <dbReference type="Pfam" id="PF13407"/>
    </source>
</evidence>
<reference evidence="5 6" key="1">
    <citation type="submission" date="2019-09" db="EMBL/GenBank/DDBJ databases">
        <title>Taxonomic organization of the family Brucellaceae based on a phylogenomic approach.</title>
        <authorList>
            <person name="Leclercq S."/>
            <person name="Cloeckaert A."/>
            <person name="Zygmunt M.S."/>
        </authorList>
    </citation>
    <scope>NUCLEOTIDE SEQUENCE [LARGE SCALE GENOMIC DNA]</scope>
    <source>
        <strain evidence="5 6">WS1830</strain>
    </source>
</reference>
<name>A0A6L3YBH2_9HYPH</name>
<evidence type="ECO:0000256" key="1">
    <source>
        <dbReference type="ARBA" id="ARBA00004196"/>
    </source>
</evidence>
<dbReference type="GO" id="GO:0030313">
    <property type="term" value="C:cell envelope"/>
    <property type="evidence" value="ECO:0007669"/>
    <property type="project" value="UniProtKB-SubCell"/>
</dbReference>
<accession>A0A6L3YBH2</accession>
<gene>
    <name evidence="5" type="ORF">F9L08_24285</name>
</gene>
<dbReference type="SUPFAM" id="SSF53822">
    <property type="entry name" value="Periplasmic binding protein-like I"/>
    <property type="match status" value="1"/>
</dbReference>
<proteinExistence type="inferred from homology"/>
<dbReference type="AlphaFoldDB" id="A0A6L3YBH2"/>
<dbReference type="Pfam" id="PF13407">
    <property type="entry name" value="Peripla_BP_4"/>
    <property type="match status" value="1"/>
</dbReference>
<feature type="domain" description="Periplasmic binding protein" evidence="4">
    <location>
        <begin position="69"/>
        <end position="322"/>
    </location>
</feature>
<organism evidence="5 6">
    <name type="scientific">Brucella tritici</name>
    <dbReference type="NCBI Taxonomy" id="94626"/>
    <lineage>
        <taxon>Bacteria</taxon>
        <taxon>Pseudomonadati</taxon>
        <taxon>Pseudomonadota</taxon>
        <taxon>Alphaproteobacteria</taxon>
        <taxon>Hyphomicrobiales</taxon>
        <taxon>Brucellaceae</taxon>
        <taxon>Brucella/Ochrobactrum group</taxon>
        <taxon>Brucella</taxon>
    </lineage>
</organism>
<evidence type="ECO:0000313" key="6">
    <source>
        <dbReference type="Proteomes" id="UP000481643"/>
    </source>
</evidence>
<keyword evidence="3" id="KW-0732">Signal</keyword>
<dbReference type="GO" id="GO:0030246">
    <property type="term" value="F:carbohydrate binding"/>
    <property type="evidence" value="ECO:0007669"/>
    <property type="project" value="UniProtKB-ARBA"/>
</dbReference>
<dbReference type="EMBL" id="WBVX01000037">
    <property type="protein sequence ID" value="KAB2678045.1"/>
    <property type="molecule type" value="Genomic_DNA"/>
</dbReference>
<protein>
    <submittedName>
        <fullName evidence="5">Substrate-binding domain-containing protein</fullName>
    </submittedName>
</protein>
<dbReference type="Gene3D" id="3.40.50.2300">
    <property type="match status" value="2"/>
</dbReference>
<evidence type="ECO:0000256" key="2">
    <source>
        <dbReference type="ARBA" id="ARBA00007639"/>
    </source>
</evidence>